<feature type="compositionally biased region" description="Polar residues" evidence="3">
    <location>
        <begin position="728"/>
        <end position="741"/>
    </location>
</feature>
<feature type="compositionally biased region" description="Polar residues" evidence="3">
    <location>
        <begin position="973"/>
        <end position="982"/>
    </location>
</feature>
<dbReference type="PANTHER" id="PTHR13620">
    <property type="entry name" value="3-5 EXONUCLEASE"/>
    <property type="match status" value="1"/>
</dbReference>
<evidence type="ECO:0000313" key="5">
    <source>
        <dbReference type="EMBL" id="OQE04161.1"/>
    </source>
</evidence>
<dbReference type="GO" id="GO:0003676">
    <property type="term" value="F:nucleic acid binding"/>
    <property type="evidence" value="ECO:0007669"/>
    <property type="project" value="InterPro"/>
</dbReference>
<feature type="region of interest" description="Disordered" evidence="3">
    <location>
        <begin position="774"/>
        <end position="796"/>
    </location>
</feature>
<feature type="region of interest" description="Disordered" evidence="3">
    <location>
        <begin position="1"/>
        <end position="30"/>
    </location>
</feature>
<evidence type="ECO:0000313" key="6">
    <source>
        <dbReference type="Proteomes" id="UP000191612"/>
    </source>
</evidence>
<organism evidence="5 6">
    <name type="scientific">Penicillium solitum</name>
    <dbReference type="NCBI Taxonomy" id="60172"/>
    <lineage>
        <taxon>Eukaryota</taxon>
        <taxon>Fungi</taxon>
        <taxon>Dikarya</taxon>
        <taxon>Ascomycota</taxon>
        <taxon>Pezizomycotina</taxon>
        <taxon>Eurotiomycetes</taxon>
        <taxon>Eurotiomycetidae</taxon>
        <taxon>Eurotiales</taxon>
        <taxon>Aspergillaceae</taxon>
        <taxon>Penicillium</taxon>
    </lineage>
</organism>
<feature type="region of interest" description="Disordered" evidence="3">
    <location>
        <begin position="805"/>
        <end position="824"/>
    </location>
</feature>
<proteinExistence type="predicted"/>
<evidence type="ECO:0000259" key="4">
    <source>
        <dbReference type="SMART" id="SM00474"/>
    </source>
</evidence>
<name>A0A1V6RQV9_9EURO</name>
<feature type="region of interest" description="Disordered" evidence="3">
    <location>
        <begin position="75"/>
        <end position="106"/>
    </location>
</feature>
<keyword evidence="6" id="KW-1185">Reference proteome</keyword>
<evidence type="ECO:0000256" key="3">
    <source>
        <dbReference type="SAM" id="MobiDB-lite"/>
    </source>
</evidence>
<keyword evidence="2" id="KW-0378">Hydrolase</keyword>
<dbReference type="GO" id="GO:0005737">
    <property type="term" value="C:cytoplasm"/>
    <property type="evidence" value="ECO:0007669"/>
    <property type="project" value="TreeGrafter"/>
</dbReference>
<dbReference type="SMART" id="SM00474">
    <property type="entry name" value="35EXOc"/>
    <property type="match status" value="1"/>
</dbReference>
<feature type="compositionally biased region" description="Basic residues" evidence="3">
    <location>
        <begin position="20"/>
        <end position="30"/>
    </location>
</feature>
<feature type="region of interest" description="Disordered" evidence="3">
    <location>
        <begin position="916"/>
        <end position="1125"/>
    </location>
</feature>
<gene>
    <name evidence="5" type="ORF">PENSOL_c001G02776</name>
</gene>
<dbReference type="InterPro" id="IPR036397">
    <property type="entry name" value="RNaseH_sf"/>
</dbReference>
<feature type="compositionally biased region" description="Basic and acidic residues" evidence="3">
    <location>
        <begin position="940"/>
        <end position="949"/>
    </location>
</feature>
<dbReference type="STRING" id="60172.A0A1V6RQV9"/>
<dbReference type="InterPro" id="IPR002562">
    <property type="entry name" value="3'-5'_exonuclease_dom"/>
</dbReference>
<feature type="compositionally biased region" description="Polar residues" evidence="3">
    <location>
        <begin position="1054"/>
        <end position="1068"/>
    </location>
</feature>
<feature type="compositionally biased region" description="Polar residues" evidence="3">
    <location>
        <begin position="1018"/>
        <end position="1027"/>
    </location>
</feature>
<evidence type="ECO:0000256" key="2">
    <source>
        <dbReference type="ARBA" id="ARBA00022801"/>
    </source>
</evidence>
<dbReference type="EMBL" id="MDYO01000001">
    <property type="protein sequence ID" value="OQE04161.1"/>
    <property type="molecule type" value="Genomic_DNA"/>
</dbReference>
<feature type="domain" description="3'-5' exonuclease" evidence="4">
    <location>
        <begin position="1132"/>
        <end position="1322"/>
    </location>
</feature>
<dbReference type="Gene3D" id="3.30.420.10">
    <property type="entry name" value="Ribonuclease H-like superfamily/Ribonuclease H"/>
    <property type="match status" value="1"/>
</dbReference>
<accession>A0A1V6RQV9</accession>
<reference evidence="6" key="1">
    <citation type="journal article" date="2017" name="Nat. Microbiol.">
        <title>Global analysis of biosynthetic gene clusters reveals vast potential of secondary metabolite production in Penicillium species.</title>
        <authorList>
            <person name="Nielsen J.C."/>
            <person name="Grijseels S."/>
            <person name="Prigent S."/>
            <person name="Ji B."/>
            <person name="Dainat J."/>
            <person name="Nielsen K.F."/>
            <person name="Frisvad J.C."/>
            <person name="Workman M."/>
            <person name="Nielsen J."/>
        </authorList>
    </citation>
    <scope>NUCLEOTIDE SEQUENCE [LARGE SCALE GENOMIC DNA]</scope>
    <source>
        <strain evidence="6">IBT 29525</strain>
    </source>
</reference>
<dbReference type="GO" id="GO:0008408">
    <property type="term" value="F:3'-5' exonuclease activity"/>
    <property type="evidence" value="ECO:0007669"/>
    <property type="project" value="InterPro"/>
</dbReference>
<dbReference type="PANTHER" id="PTHR13620:SF104">
    <property type="entry name" value="EXONUCLEASE 3'-5' DOMAIN-CONTAINING PROTEIN 2"/>
    <property type="match status" value="1"/>
</dbReference>
<dbReference type="Proteomes" id="UP000191612">
    <property type="component" value="Unassembled WGS sequence"/>
</dbReference>
<dbReference type="SUPFAM" id="SSF53098">
    <property type="entry name" value="Ribonuclease H-like"/>
    <property type="match status" value="1"/>
</dbReference>
<feature type="region of interest" description="Disordered" evidence="3">
    <location>
        <begin position="721"/>
        <end position="749"/>
    </location>
</feature>
<dbReference type="GO" id="GO:0005634">
    <property type="term" value="C:nucleus"/>
    <property type="evidence" value="ECO:0007669"/>
    <property type="project" value="TreeGrafter"/>
</dbReference>
<feature type="compositionally biased region" description="Polar residues" evidence="3">
    <location>
        <begin position="1110"/>
        <end position="1124"/>
    </location>
</feature>
<feature type="compositionally biased region" description="Basic and acidic residues" evidence="3">
    <location>
        <begin position="1004"/>
        <end position="1014"/>
    </location>
</feature>
<sequence length="1356" mass="154150">MPMRPNLLASRRTPSSIAKHSGHLNKSKSHGSLRWGLFDQRHSPDTCPRSVPRLRHAFLPNTSSSYIPIVTSQSKRNFSNSTRKQGIWDDDDEVPEPKPVQRIPGRPAFVRPTRHRDLGSLVRSRVDRKNRVAQRLRIEKEFNSLPSHQELVEGFIQLKYKHVDDLLDESLKANLAYESEYSALSSIFQKRIKDVVSRITKQVLRAEKTTQECVAELEGLSSFISAHLVTVVSDSTKKVLQAEKITQKYIAEVIHLSSSILGLDRIQAAVTKAENTGRMIDHDFCCNVFGRTPEWERKLELSAEKIHGWKKSLRATQKTLLPALVDISGLSICRLRDNLDNDYLRPRNTTRSRIDKVLHESEVIQKIYNELKLKRRNAQIFPVRDLCLELQKSSNLHPDDKMVFGQYKEILAHSERELSVCAHYHRAYWLRRQEALHPLRRSELWNLKDVMAAASSARSYKATDKQVLLALALGARKDSPESRYLHKNSLTISNKINLEYKRLWMPKPARSPELNIYWRQLDVMAPLMMTDVLMWGLQNEGWYLHHSLKGDLGTLWTWVPEETMEQTVPKIADWCIKFQKHRSELRQMISEYRHLNWLRLESETLLHSMGQRVYLAGKFEVLNPMSQDVRAFKKWTARMGQLTSDAYIPLMAIRQTRTDWQFIHDKINRRTGRASSFIPHLLELGSSTNKTWRKNGREESESPKAKAAFMKLSQSRLSRYMKGKLSGHSESSPASQGNQEPDQAMIPTKGSLGRIRQILKRKAGLQHAAELVTNQGSQDDSGLGHNLSPNPSTIKAEDHTTVDTLVSNPLPADAPAGQDNQQDSQLIYKPSLKPWGRKSSLEAPEPNPFLVNAPARQTNQEARRIIHKPSLKLQMTQYRSLNAPEPNPFLFNAPASQTSQEARRVMYKPSLKPRGRKWSLKAPEPNPFLANAPARQTNQEARRVIDKPSLKPQRTKYRSVNAPEPNPFLVNAPASQTSQEGSQVLPKPPPIPSKSKEVSLSSEPHLDDLHRPILRDASNASPSTRTHNGLRPATMLPRKPFPRPDPNRGRKYSTDATSHQTQFRQTGGVSDDSLSKRSIETDISSVPDTTTGHQTGSIEEDDHSRDEPIPSSTPQFWSHSSQHSPDGRKLIVHYCRTLQSTEEAVQHFFGSKVIGFDMEWKAQASGWDSIQSNVSVIQIANEERIAIFQVALFKPARSLEDLVSPSLRRLIESPDVMKVGVSIKADCTRLRKYLGIDAKATFELSHLYKLIKYGKDNPKLVNKRGVNLSEQINEHFGLPLEKSDDVRCGDWTRALSYRQVQYAATDPYACVRLFHTMDAKRQAMNPMPPRPAFAELNQPIVLPLGQAVNSEEDPVV</sequence>
<keyword evidence="1" id="KW-0540">Nuclease</keyword>
<feature type="compositionally biased region" description="Polar residues" evidence="3">
    <location>
        <begin position="75"/>
        <end position="84"/>
    </location>
</feature>
<dbReference type="FunFam" id="3.30.420.10:FF:000100">
    <property type="entry name" value="3'-5' exonuclease/helicase (Wrn), putative"/>
    <property type="match status" value="1"/>
</dbReference>
<dbReference type="GO" id="GO:0006139">
    <property type="term" value="P:nucleobase-containing compound metabolic process"/>
    <property type="evidence" value="ECO:0007669"/>
    <property type="project" value="InterPro"/>
</dbReference>
<dbReference type="Pfam" id="PF01612">
    <property type="entry name" value="DNA_pol_A_exo1"/>
    <property type="match status" value="1"/>
</dbReference>
<dbReference type="InterPro" id="IPR012337">
    <property type="entry name" value="RNaseH-like_sf"/>
</dbReference>
<protein>
    <recommendedName>
        <fullName evidence="4">3'-5' exonuclease domain-containing protein</fullName>
    </recommendedName>
</protein>
<evidence type="ECO:0000256" key="1">
    <source>
        <dbReference type="ARBA" id="ARBA00022722"/>
    </source>
</evidence>
<feature type="compositionally biased region" description="Polar residues" evidence="3">
    <location>
        <begin position="1081"/>
        <end position="1097"/>
    </location>
</feature>
<comment type="caution">
    <text evidence="5">The sequence shown here is derived from an EMBL/GenBank/DDBJ whole genome shotgun (WGS) entry which is preliminary data.</text>
</comment>
<dbReference type="InterPro" id="IPR051132">
    <property type="entry name" value="3-5_Exonuclease_domain"/>
</dbReference>
<dbReference type="CDD" id="cd06141">
    <property type="entry name" value="WRN_exo"/>
    <property type="match status" value="1"/>
</dbReference>